<gene>
    <name evidence="2" type="ORF">IAG03_09075</name>
</gene>
<proteinExistence type="predicted"/>
<dbReference type="AlphaFoldDB" id="A0A926DA41"/>
<dbReference type="EMBL" id="JACRSN010000012">
    <property type="protein sequence ID" value="MBC8534142.1"/>
    <property type="molecule type" value="Genomic_DNA"/>
</dbReference>
<evidence type="ECO:0000313" key="3">
    <source>
        <dbReference type="Proteomes" id="UP000651482"/>
    </source>
</evidence>
<keyword evidence="3" id="KW-1185">Reference proteome</keyword>
<evidence type="ECO:0000313" key="2">
    <source>
        <dbReference type="EMBL" id="MBC8534142.1"/>
    </source>
</evidence>
<comment type="caution">
    <text evidence="2">The sequence shown here is derived from an EMBL/GenBank/DDBJ whole genome shotgun (WGS) entry which is preliminary data.</text>
</comment>
<evidence type="ECO:0000256" key="1">
    <source>
        <dbReference type="SAM" id="MobiDB-lite"/>
    </source>
</evidence>
<feature type="region of interest" description="Disordered" evidence="1">
    <location>
        <begin position="45"/>
        <end position="69"/>
    </location>
</feature>
<feature type="region of interest" description="Disordered" evidence="1">
    <location>
        <begin position="1"/>
        <end position="30"/>
    </location>
</feature>
<name>A0A926DA41_9FIRM</name>
<dbReference type="Proteomes" id="UP000651482">
    <property type="component" value="Unassembled WGS sequence"/>
</dbReference>
<accession>A0A926DA41</accession>
<reference evidence="2" key="1">
    <citation type="submission" date="2020-08" db="EMBL/GenBank/DDBJ databases">
        <title>Genome public.</title>
        <authorList>
            <person name="Liu C."/>
            <person name="Sun Q."/>
        </authorList>
    </citation>
    <scope>NUCLEOTIDE SEQUENCE</scope>
    <source>
        <strain evidence="2">NSJ-40</strain>
    </source>
</reference>
<protein>
    <submittedName>
        <fullName evidence="2">Uncharacterized protein</fullName>
    </submittedName>
</protein>
<organism evidence="2 3">
    <name type="scientific">Yeguia hominis</name>
    <dbReference type="NCBI Taxonomy" id="2763662"/>
    <lineage>
        <taxon>Bacteria</taxon>
        <taxon>Bacillati</taxon>
        <taxon>Bacillota</taxon>
        <taxon>Clostridia</taxon>
        <taxon>Eubacteriales</taxon>
        <taxon>Yeguiaceae</taxon>
        <taxon>Yeguia</taxon>
    </lineage>
</organism>
<sequence>MKEPNEEIVTQDEEQQNQQLETNAAGLPQTQEELDALIEKRIKREHKKWDKQQQQTEEPAEPKQATETAVQSIAIQKELTEARAQLEAVKSGVRPDVVEDAVYLATREIEGSIPNSV</sequence>
<dbReference type="RefSeq" id="WP_249319800.1">
    <property type="nucleotide sequence ID" value="NZ_JACRSN010000012.1"/>
</dbReference>